<feature type="binding site" evidence="4">
    <location>
        <position position="17"/>
    </location>
    <ligand>
        <name>Mg(2+)</name>
        <dbReference type="ChEBI" id="CHEBI:18420"/>
        <label>1</label>
    </ligand>
</feature>
<dbReference type="GeneTree" id="ENSGT01150000290437"/>
<dbReference type="AlphaFoldDB" id="A0A9J7ZWC4"/>
<dbReference type="PANTHER" id="PTHR22748">
    <property type="entry name" value="AP ENDONUCLEASE"/>
    <property type="match status" value="1"/>
</dbReference>
<feature type="binding site" evidence="4">
    <location>
        <position position="46"/>
    </location>
    <ligand>
        <name>Mg(2+)</name>
        <dbReference type="ChEBI" id="CHEBI:18420"/>
        <label>1</label>
    </ligand>
</feature>
<dbReference type="GO" id="GO:0008311">
    <property type="term" value="F:double-stranded DNA 3'-5' DNA exonuclease activity"/>
    <property type="evidence" value="ECO:0007669"/>
    <property type="project" value="TreeGrafter"/>
</dbReference>
<dbReference type="GO" id="GO:0008081">
    <property type="term" value="F:phosphoric diester hydrolase activity"/>
    <property type="evidence" value="ECO:0007669"/>
    <property type="project" value="TreeGrafter"/>
</dbReference>
<evidence type="ECO:0000256" key="4">
    <source>
        <dbReference type="PIRSR" id="PIRSR604808-2"/>
    </source>
</evidence>
<evidence type="ECO:0000256" key="3">
    <source>
        <dbReference type="ARBA" id="ARBA00022842"/>
    </source>
</evidence>
<dbReference type="InterPro" id="IPR004808">
    <property type="entry name" value="AP_endonuc_1"/>
</dbReference>
<keyword evidence="4" id="KW-0464">Manganese</keyword>
<dbReference type="Gene3D" id="3.60.10.10">
    <property type="entry name" value="Endonuclease/exonuclease/phosphatase"/>
    <property type="match status" value="1"/>
</dbReference>
<evidence type="ECO:0000256" key="2">
    <source>
        <dbReference type="ARBA" id="ARBA00022801"/>
    </source>
</evidence>
<comment type="cofactor">
    <cofactor evidence="4">
        <name>Mg(2+)</name>
        <dbReference type="ChEBI" id="CHEBI:18420"/>
    </cofactor>
    <cofactor evidence="4">
        <name>Mn(2+)</name>
        <dbReference type="ChEBI" id="CHEBI:29035"/>
    </cofactor>
    <text evidence="4">Probably binds two magnesium or manganese ions per subunit.</text>
</comment>
<sequence>MAFSNIGGAETNFVNWNVRGLNHPVKRNQVYTHLNKLKSDTVYLQETHLLNKDHSKLHGGSFTQILHSNFNSKSRGVAVLIHKNVQFVKEATVMDKNGRCVIIQEDLHLRSRQIH</sequence>
<dbReference type="GO" id="GO:0046872">
    <property type="term" value="F:metal ion binding"/>
    <property type="evidence" value="ECO:0007669"/>
    <property type="project" value="UniProtKB-KW"/>
</dbReference>
<evidence type="ECO:0000313" key="6">
    <source>
        <dbReference type="Proteomes" id="UP001108240"/>
    </source>
</evidence>
<dbReference type="Ensembl" id="ENSCCRT00000116828.1">
    <property type="protein sequence ID" value="ENSCCRP00000136817.1"/>
    <property type="gene ID" value="ENSCCRG00000080526.1"/>
</dbReference>
<name>A0A9J7ZWC4_CYPCA</name>
<keyword evidence="1 4" id="KW-0479">Metal-binding</keyword>
<dbReference type="GO" id="GO:0006284">
    <property type="term" value="P:base-excision repair"/>
    <property type="evidence" value="ECO:0007669"/>
    <property type="project" value="TreeGrafter"/>
</dbReference>
<keyword evidence="2" id="KW-0378">Hydrolase</keyword>
<keyword evidence="6" id="KW-1185">Reference proteome</keyword>
<organism evidence="5 6">
    <name type="scientific">Cyprinus carpio carpio</name>
    <dbReference type="NCBI Taxonomy" id="630221"/>
    <lineage>
        <taxon>Eukaryota</taxon>
        <taxon>Metazoa</taxon>
        <taxon>Chordata</taxon>
        <taxon>Craniata</taxon>
        <taxon>Vertebrata</taxon>
        <taxon>Euteleostomi</taxon>
        <taxon>Actinopterygii</taxon>
        <taxon>Neopterygii</taxon>
        <taxon>Teleostei</taxon>
        <taxon>Ostariophysi</taxon>
        <taxon>Cypriniformes</taxon>
        <taxon>Cyprinidae</taxon>
        <taxon>Cyprininae</taxon>
        <taxon>Cyprinus</taxon>
    </lineage>
</organism>
<keyword evidence="3 4" id="KW-0460">Magnesium</keyword>
<dbReference type="GO" id="GO:0005634">
    <property type="term" value="C:nucleus"/>
    <property type="evidence" value="ECO:0007669"/>
    <property type="project" value="TreeGrafter"/>
</dbReference>
<accession>A0A9J7ZWC4</accession>
<dbReference type="SUPFAM" id="SSF56219">
    <property type="entry name" value="DNase I-like"/>
    <property type="match status" value="1"/>
</dbReference>
<reference evidence="5" key="2">
    <citation type="submission" date="2025-09" db="UniProtKB">
        <authorList>
            <consortium name="Ensembl"/>
        </authorList>
    </citation>
    <scope>IDENTIFICATION</scope>
</reference>
<dbReference type="InterPro" id="IPR036691">
    <property type="entry name" value="Endo/exonu/phosph_ase_sf"/>
</dbReference>
<dbReference type="PANTHER" id="PTHR22748:SF26">
    <property type="entry name" value="ENDONUCLEASE_EXONUCLEASE_PHOSPHATASE DOMAIN-CONTAINING PROTEIN"/>
    <property type="match status" value="1"/>
</dbReference>
<proteinExistence type="predicted"/>
<protein>
    <submittedName>
        <fullName evidence="5">Uncharacterized protein</fullName>
    </submittedName>
</protein>
<dbReference type="OMA" id="YICCIHA"/>
<evidence type="ECO:0000313" key="5">
    <source>
        <dbReference type="Ensembl" id="ENSCCRP00000136817.1"/>
    </source>
</evidence>
<dbReference type="Proteomes" id="UP001108240">
    <property type="component" value="Unplaced"/>
</dbReference>
<dbReference type="GO" id="GO:0003906">
    <property type="term" value="F:DNA-(apurinic or apyrimidinic site) endonuclease activity"/>
    <property type="evidence" value="ECO:0007669"/>
    <property type="project" value="TreeGrafter"/>
</dbReference>
<reference evidence="5" key="1">
    <citation type="submission" date="2025-08" db="UniProtKB">
        <authorList>
            <consortium name="Ensembl"/>
        </authorList>
    </citation>
    <scope>IDENTIFICATION</scope>
</reference>
<evidence type="ECO:0000256" key="1">
    <source>
        <dbReference type="ARBA" id="ARBA00022723"/>
    </source>
</evidence>